<feature type="transmembrane region" description="Helical" evidence="1">
    <location>
        <begin position="469"/>
        <end position="487"/>
    </location>
</feature>
<keyword evidence="1" id="KW-1133">Transmembrane helix</keyword>
<dbReference type="AlphaFoldDB" id="A0A4V4NFE0"/>
<keyword evidence="1" id="KW-0812">Transmembrane</keyword>
<keyword evidence="2" id="KW-0732">Signal</keyword>
<protein>
    <submittedName>
        <fullName evidence="3">Uncharacterized protein</fullName>
    </submittedName>
</protein>
<evidence type="ECO:0000256" key="2">
    <source>
        <dbReference type="SAM" id="SignalP"/>
    </source>
</evidence>
<dbReference type="EMBL" id="SELW01000623">
    <property type="protein sequence ID" value="TID17686.1"/>
    <property type="molecule type" value="Genomic_DNA"/>
</dbReference>
<sequence length="488" mass="54175">MKLTNSIVFFKLFLAVLALDGETDDLVEEDSNHSAVHGIFRSILSNREFGSDTVKFTEWESPSGDLYVVPFTEDDESSTPALGLGYKFINSDLSTVQSSDLSNIVEIKEDNITAAGFPKLWKKHSEEETADDYFPFGSKKFMMIGLNKQSVDKQSVGDEDSIVHKESSVQEAGLFKWFDDEDDCNTDKKTNKLFDTDHFLFVGVGSVDGNFDDNVDENVDDNMNNYDQDTKDAADYKTESFKIITSYTTTTVTSVHEVTITETDRPFSSTSSFVLPEKKVAKPETSVVRHSSETNVESLMDIETASTTHIPFVFSTTVDEHSIAMATESTYDAGHTKSHLISKALGSIDYISSADTDLYTFESISNSQIESHETTATLNTRTTIDAESWIIPTTWESYPFSISATPTTNLHYHNTTEINSSYQYFKTSSIGRNVTSKAKTKNGSIYTRINGTNSSTITSSQNFGNIQKSYFGSLFGLVFAFVSGVILI</sequence>
<feature type="signal peptide" evidence="2">
    <location>
        <begin position="1"/>
        <end position="18"/>
    </location>
</feature>
<feature type="chain" id="PRO_5020661569" evidence="2">
    <location>
        <begin position="19"/>
        <end position="488"/>
    </location>
</feature>
<dbReference type="Proteomes" id="UP000307173">
    <property type="component" value="Unassembled WGS sequence"/>
</dbReference>
<keyword evidence="4" id="KW-1185">Reference proteome</keyword>
<comment type="caution">
    <text evidence="3">The sequence shown here is derived from an EMBL/GenBank/DDBJ whole genome shotgun (WGS) entry which is preliminary data.</text>
</comment>
<dbReference type="OrthoDB" id="3995925at2759"/>
<keyword evidence="1" id="KW-0472">Membrane</keyword>
<reference evidence="3 4" key="1">
    <citation type="journal article" date="2019" name="Front. Genet.">
        <title>Whole-Genome Sequencing of the Opportunistic Yeast Pathogen Candida inconspicua Uncovers Its Hybrid Origin.</title>
        <authorList>
            <person name="Mixao V."/>
            <person name="Hansen A.P."/>
            <person name="Saus E."/>
            <person name="Boekhout T."/>
            <person name="Lass-Florl C."/>
            <person name="Gabaldon T."/>
        </authorList>
    </citation>
    <scope>NUCLEOTIDE SEQUENCE [LARGE SCALE GENOMIC DNA]</scope>
    <source>
        <strain evidence="3 4">CBS 180</strain>
    </source>
</reference>
<accession>A0A4V4NFE0</accession>
<organism evidence="3 4">
    <name type="scientific">Pichia inconspicua</name>
    <dbReference type="NCBI Taxonomy" id="52247"/>
    <lineage>
        <taxon>Eukaryota</taxon>
        <taxon>Fungi</taxon>
        <taxon>Dikarya</taxon>
        <taxon>Ascomycota</taxon>
        <taxon>Saccharomycotina</taxon>
        <taxon>Pichiomycetes</taxon>
        <taxon>Pichiales</taxon>
        <taxon>Pichiaceae</taxon>
        <taxon>Pichia</taxon>
    </lineage>
</organism>
<name>A0A4V4NFE0_9ASCO</name>
<evidence type="ECO:0000256" key="1">
    <source>
        <dbReference type="SAM" id="Phobius"/>
    </source>
</evidence>
<evidence type="ECO:0000313" key="4">
    <source>
        <dbReference type="Proteomes" id="UP000307173"/>
    </source>
</evidence>
<proteinExistence type="predicted"/>
<gene>
    <name evidence="3" type="ORF">CANINC_003955</name>
</gene>
<evidence type="ECO:0000313" key="3">
    <source>
        <dbReference type="EMBL" id="TID17686.1"/>
    </source>
</evidence>